<name>A0A914Z3X5_9BILA</name>
<feature type="signal peptide" evidence="1">
    <location>
        <begin position="1"/>
        <end position="19"/>
    </location>
</feature>
<dbReference type="AlphaFoldDB" id="A0A914Z3X5"/>
<dbReference type="Proteomes" id="UP000887577">
    <property type="component" value="Unplaced"/>
</dbReference>
<feature type="chain" id="PRO_5037680181" evidence="1">
    <location>
        <begin position="20"/>
        <end position="125"/>
    </location>
</feature>
<evidence type="ECO:0000256" key="1">
    <source>
        <dbReference type="SAM" id="SignalP"/>
    </source>
</evidence>
<organism evidence="2 3">
    <name type="scientific">Panagrolaimus superbus</name>
    <dbReference type="NCBI Taxonomy" id="310955"/>
    <lineage>
        <taxon>Eukaryota</taxon>
        <taxon>Metazoa</taxon>
        <taxon>Ecdysozoa</taxon>
        <taxon>Nematoda</taxon>
        <taxon>Chromadorea</taxon>
        <taxon>Rhabditida</taxon>
        <taxon>Tylenchina</taxon>
        <taxon>Panagrolaimomorpha</taxon>
        <taxon>Panagrolaimoidea</taxon>
        <taxon>Panagrolaimidae</taxon>
        <taxon>Panagrolaimus</taxon>
    </lineage>
</organism>
<protein>
    <submittedName>
        <fullName evidence="3">Uncharacterized protein</fullName>
    </submittedName>
</protein>
<keyword evidence="1" id="KW-0732">Signal</keyword>
<keyword evidence="2" id="KW-1185">Reference proteome</keyword>
<evidence type="ECO:0000313" key="3">
    <source>
        <dbReference type="WBParaSite" id="PSU_v2.g7402.t1"/>
    </source>
</evidence>
<proteinExistence type="predicted"/>
<accession>A0A914Z3X5</accession>
<reference evidence="3" key="1">
    <citation type="submission" date="2022-11" db="UniProtKB">
        <authorList>
            <consortium name="WormBaseParasite"/>
        </authorList>
    </citation>
    <scope>IDENTIFICATION</scope>
</reference>
<dbReference type="WBParaSite" id="PSU_v2.g7402.t1">
    <property type="protein sequence ID" value="PSU_v2.g7402.t1"/>
    <property type="gene ID" value="PSU_v2.g7402"/>
</dbReference>
<evidence type="ECO:0000313" key="2">
    <source>
        <dbReference type="Proteomes" id="UP000887577"/>
    </source>
</evidence>
<sequence length="125" mass="14220">MKVLSLFLLFFGIIKFVGSEPIVADNYHGNLRRWTIKADGKMHIGLHLLKESVKLTFPKATRFNELLSEIKLYSPNERGKCKDTKSLNFNLVIAPKNDIHGEIKVVSRRTVANLFETCDGKFINA</sequence>